<dbReference type="RefSeq" id="WP_135260124.1">
    <property type="nucleotide sequence ID" value="NZ_SJZF01000008.1"/>
</dbReference>
<reference evidence="3 4" key="1">
    <citation type="submission" date="2019-03" db="EMBL/GenBank/DDBJ databases">
        <title>Thermus tengchongensis species for the arsenic transformation mechanism.</title>
        <authorList>
            <person name="Yuan G.C."/>
        </authorList>
    </citation>
    <scope>NUCLEOTIDE SEQUENCE [LARGE SCALE GENOMIC DNA]</scope>
    <source>
        <strain evidence="3 4">15W</strain>
    </source>
</reference>
<dbReference type="PANTHER" id="PTHR30535">
    <property type="entry name" value="VITAMIN B12-BINDING PROTEIN"/>
    <property type="match status" value="1"/>
</dbReference>
<dbReference type="EMBL" id="SJZF01000008">
    <property type="protein sequence ID" value="TFU26563.1"/>
    <property type="molecule type" value="Genomic_DNA"/>
</dbReference>
<comment type="caution">
    <text evidence="3">The sequence shown here is derived from an EMBL/GenBank/DDBJ whole genome shotgun (WGS) entry which is preliminary data.</text>
</comment>
<dbReference type="Gene3D" id="3.40.50.1980">
    <property type="entry name" value="Nitrogenase molybdenum iron protein domain"/>
    <property type="match status" value="2"/>
</dbReference>
<dbReference type="InterPro" id="IPR002491">
    <property type="entry name" value="ABC_transptr_periplasmic_BD"/>
</dbReference>
<dbReference type="SUPFAM" id="SSF53807">
    <property type="entry name" value="Helical backbone' metal receptor"/>
    <property type="match status" value="1"/>
</dbReference>
<proteinExistence type="predicted"/>
<dbReference type="Proteomes" id="UP000297668">
    <property type="component" value="Unassembled WGS sequence"/>
</dbReference>
<feature type="signal peptide" evidence="1">
    <location>
        <begin position="1"/>
        <end position="18"/>
    </location>
</feature>
<organism evidence="3 4">
    <name type="scientific">Thermus tengchongensis</name>
    <dbReference type="NCBI Taxonomy" id="1214928"/>
    <lineage>
        <taxon>Bacteria</taxon>
        <taxon>Thermotogati</taxon>
        <taxon>Deinococcota</taxon>
        <taxon>Deinococci</taxon>
        <taxon>Thermales</taxon>
        <taxon>Thermaceae</taxon>
        <taxon>Thermus</taxon>
    </lineage>
</organism>
<evidence type="ECO:0000256" key="1">
    <source>
        <dbReference type="SAM" id="SignalP"/>
    </source>
</evidence>
<dbReference type="PROSITE" id="PS50983">
    <property type="entry name" value="FE_B12_PBP"/>
    <property type="match status" value="1"/>
</dbReference>
<dbReference type="PANTHER" id="PTHR30535:SF4">
    <property type="entry name" value="HEMIN-BINDING PERIPLASMIC PROTEIN HMUT"/>
    <property type="match status" value="1"/>
</dbReference>
<gene>
    <name evidence="3" type="ORF">E0687_06035</name>
</gene>
<accession>A0A4Y9FDG9</accession>
<dbReference type="InterPro" id="IPR050902">
    <property type="entry name" value="ABC_Transporter_SBP"/>
</dbReference>
<feature type="domain" description="Fe/B12 periplasmic-binding" evidence="2">
    <location>
        <begin position="38"/>
        <end position="296"/>
    </location>
</feature>
<evidence type="ECO:0000313" key="3">
    <source>
        <dbReference type="EMBL" id="TFU26563.1"/>
    </source>
</evidence>
<evidence type="ECO:0000313" key="4">
    <source>
        <dbReference type="Proteomes" id="UP000297668"/>
    </source>
</evidence>
<dbReference type="Pfam" id="PF01497">
    <property type="entry name" value="Peripla_BP_2"/>
    <property type="match status" value="1"/>
</dbReference>
<name>A0A4Y9FDG9_9DEIN</name>
<feature type="chain" id="PRO_5021399259" evidence="1">
    <location>
        <begin position="19"/>
        <end position="301"/>
    </location>
</feature>
<dbReference type="AlphaFoldDB" id="A0A4Y9FDG9"/>
<evidence type="ECO:0000259" key="2">
    <source>
        <dbReference type="PROSITE" id="PS50983"/>
    </source>
</evidence>
<protein>
    <submittedName>
        <fullName evidence="3">Hemin ABC transporter substrate-binding protein</fullName>
    </submittedName>
</protein>
<sequence length="301" mass="32134">MKQWPLFLLAAVLSSALAQPFRVTDATGRTVEIRSAERIVALGGVNTEILFALGVGNRVVARDGTSEYPPEALRLPSVGLPGQISAEGILALRPTLVVAREDLRPAQIADQLRGAGVPVLLVPIEPTVEGAKRRIRLLAQAVGRGEQGEALVRALERDLLALRSFQAQQAPRGRLRGSVIYTPAPGVSFYCGEGSVFVAVMELGGVENALRGVRGCQPPNPEALVAARPEVLFVTKKSFETLGGLEGLLRLPGVAQTPAGQRRRVVVMEEGYLGNIGPRMGQAALDVFRAAYLREGLVEVR</sequence>
<keyword evidence="1" id="KW-0732">Signal</keyword>